<evidence type="ECO:0000256" key="5">
    <source>
        <dbReference type="ARBA" id="ARBA00023242"/>
    </source>
</evidence>
<dbReference type="InterPro" id="IPR036864">
    <property type="entry name" value="Zn2-C6_fun-type_DNA-bd_sf"/>
</dbReference>
<dbReference type="CDD" id="cd00067">
    <property type="entry name" value="GAL4"/>
    <property type="match status" value="1"/>
</dbReference>
<feature type="compositionally biased region" description="Polar residues" evidence="6">
    <location>
        <begin position="1"/>
        <end position="21"/>
    </location>
</feature>
<feature type="region of interest" description="Disordered" evidence="6">
    <location>
        <begin position="1"/>
        <end position="43"/>
    </location>
</feature>
<dbReference type="Pfam" id="PF00172">
    <property type="entry name" value="Zn_clus"/>
    <property type="match status" value="1"/>
</dbReference>
<dbReference type="CDD" id="cd12148">
    <property type="entry name" value="fungal_TF_MHR"/>
    <property type="match status" value="1"/>
</dbReference>
<protein>
    <recommendedName>
        <fullName evidence="7">Zn(2)-C6 fungal-type domain-containing protein</fullName>
    </recommendedName>
</protein>
<keyword evidence="2" id="KW-0805">Transcription regulation</keyword>
<dbReference type="PANTHER" id="PTHR47540:SF3">
    <property type="entry name" value="ZN(II)2CYS6 TRANSCRIPTION FACTOR (EUROFUNG)"/>
    <property type="match status" value="1"/>
</dbReference>
<proteinExistence type="predicted"/>
<sequence>MAETQQPYSMANSTPSMANAHQRNESVECQPAHAAKRRKKDEAERIRVSRACDRCKRKKTRCSGNHPCNLCASSGLICEFTAAYRRGKIPSLTAGKEHPKYQGGVRENAETFANVEHGHVHEVAKPFPEYHNPFHSPLNAEFATMPHDVAVAASTLARLQPVLGENFDANSRMQSARNSPEPPQTDLQGHYVGPSSGASFLLRVQKKLHQEAALSQNSSIFTFGDAPLPEFDASFFVLPPKPDAKNLVARYFDFAVPTHRFLHRPTLEAWLDEFYDSLGTFQRKGGAKGRTALLFMVFAQAKEYMPGVDRSNDVDTR</sequence>
<keyword evidence="5" id="KW-0539">Nucleus</keyword>
<evidence type="ECO:0000313" key="8">
    <source>
        <dbReference type="EMBL" id="QSZ28849.1"/>
    </source>
</evidence>
<evidence type="ECO:0000256" key="4">
    <source>
        <dbReference type="ARBA" id="ARBA00023163"/>
    </source>
</evidence>
<dbReference type="GO" id="GO:0008270">
    <property type="term" value="F:zinc ion binding"/>
    <property type="evidence" value="ECO:0007669"/>
    <property type="project" value="InterPro"/>
</dbReference>
<dbReference type="EMBL" id="CP063405">
    <property type="protein sequence ID" value="QSZ28849.1"/>
    <property type="molecule type" value="Genomic_DNA"/>
</dbReference>
<feature type="domain" description="Zn(2)-C6 fungal-type" evidence="7">
    <location>
        <begin position="51"/>
        <end position="80"/>
    </location>
</feature>
<accession>A0A8A3P7U7</accession>
<keyword evidence="3" id="KW-0238">DNA-binding</keyword>
<dbReference type="PROSITE" id="PS50048">
    <property type="entry name" value="ZN2_CY6_FUNGAL_2"/>
    <property type="match status" value="1"/>
</dbReference>
<reference evidence="8" key="1">
    <citation type="submission" date="2020-10" db="EMBL/GenBank/DDBJ databases">
        <title>Genome Sequence of Monilinia vaccinii-corymbosi Sheds Light on Mummy Berry Disease Infection of Blueberry and Mating Type.</title>
        <authorList>
            <person name="Yow A.G."/>
            <person name="Zhang Y."/>
            <person name="Bansal K."/>
            <person name="Eacker S.M."/>
            <person name="Sullivan S."/>
            <person name="Liachko I."/>
            <person name="Cubeta M.A."/>
            <person name="Rollins J.A."/>
            <person name="Ashrafi H."/>
        </authorList>
    </citation>
    <scope>NUCLEOTIDE SEQUENCE</scope>
    <source>
        <strain evidence="8">RL-1</strain>
    </source>
</reference>
<dbReference type="Proteomes" id="UP000672032">
    <property type="component" value="Chromosome 1"/>
</dbReference>
<dbReference type="SUPFAM" id="SSF57701">
    <property type="entry name" value="Zn2/Cys6 DNA-binding domain"/>
    <property type="match status" value="1"/>
</dbReference>
<keyword evidence="4" id="KW-0804">Transcription</keyword>
<dbReference type="Gene3D" id="4.10.240.10">
    <property type="entry name" value="Zn(2)-C6 fungal-type DNA-binding domain"/>
    <property type="match status" value="1"/>
</dbReference>
<dbReference type="OrthoDB" id="2579025at2759"/>
<evidence type="ECO:0000256" key="3">
    <source>
        <dbReference type="ARBA" id="ARBA00023125"/>
    </source>
</evidence>
<dbReference type="GO" id="GO:0045944">
    <property type="term" value="P:positive regulation of transcription by RNA polymerase II"/>
    <property type="evidence" value="ECO:0007669"/>
    <property type="project" value="TreeGrafter"/>
</dbReference>
<evidence type="ECO:0000259" key="7">
    <source>
        <dbReference type="PROSITE" id="PS50048"/>
    </source>
</evidence>
<dbReference type="GO" id="GO:0000981">
    <property type="term" value="F:DNA-binding transcription factor activity, RNA polymerase II-specific"/>
    <property type="evidence" value="ECO:0007669"/>
    <property type="project" value="InterPro"/>
</dbReference>
<dbReference type="InterPro" id="IPR001138">
    <property type="entry name" value="Zn2Cys6_DnaBD"/>
</dbReference>
<gene>
    <name evidence="8" type="ORF">DSL72_003354</name>
</gene>
<organism evidence="8 9">
    <name type="scientific">Monilinia vaccinii-corymbosi</name>
    <dbReference type="NCBI Taxonomy" id="61207"/>
    <lineage>
        <taxon>Eukaryota</taxon>
        <taxon>Fungi</taxon>
        <taxon>Dikarya</taxon>
        <taxon>Ascomycota</taxon>
        <taxon>Pezizomycotina</taxon>
        <taxon>Leotiomycetes</taxon>
        <taxon>Helotiales</taxon>
        <taxon>Sclerotiniaceae</taxon>
        <taxon>Monilinia</taxon>
    </lineage>
</organism>
<dbReference type="InterPro" id="IPR051711">
    <property type="entry name" value="Stress_Response_Reg"/>
</dbReference>
<evidence type="ECO:0000256" key="6">
    <source>
        <dbReference type="SAM" id="MobiDB-lite"/>
    </source>
</evidence>
<dbReference type="GO" id="GO:0005634">
    <property type="term" value="C:nucleus"/>
    <property type="evidence" value="ECO:0007669"/>
    <property type="project" value="UniProtKB-SubCell"/>
</dbReference>
<name>A0A8A3P7U7_9HELO</name>
<dbReference type="PROSITE" id="PS00463">
    <property type="entry name" value="ZN2_CY6_FUNGAL_1"/>
    <property type="match status" value="1"/>
</dbReference>
<evidence type="ECO:0000256" key="1">
    <source>
        <dbReference type="ARBA" id="ARBA00004123"/>
    </source>
</evidence>
<comment type="subcellular location">
    <subcellularLocation>
        <location evidence="1">Nucleus</location>
    </subcellularLocation>
</comment>
<dbReference type="GO" id="GO:0043565">
    <property type="term" value="F:sequence-specific DNA binding"/>
    <property type="evidence" value="ECO:0007669"/>
    <property type="project" value="TreeGrafter"/>
</dbReference>
<evidence type="ECO:0000313" key="9">
    <source>
        <dbReference type="Proteomes" id="UP000672032"/>
    </source>
</evidence>
<dbReference type="PANTHER" id="PTHR47540">
    <property type="entry name" value="THIAMINE REPRESSIBLE GENES REGULATORY PROTEIN THI5"/>
    <property type="match status" value="1"/>
</dbReference>
<evidence type="ECO:0000256" key="2">
    <source>
        <dbReference type="ARBA" id="ARBA00023015"/>
    </source>
</evidence>
<dbReference type="SMART" id="SM00066">
    <property type="entry name" value="GAL4"/>
    <property type="match status" value="1"/>
</dbReference>
<keyword evidence="9" id="KW-1185">Reference proteome</keyword>
<dbReference type="AlphaFoldDB" id="A0A8A3P7U7"/>
<feature type="region of interest" description="Disordered" evidence="6">
    <location>
        <begin position="171"/>
        <end position="190"/>
    </location>
</feature>